<evidence type="ECO:0000313" key="2">
    <source>
        <dbReference type="Proteomes" id="UP001219518"/>
    </source>
</evidence>
<accession>A0AAE1GW39</accession>
<proteinExistence type="predicted"/>
<organism evidence="1 2">
    <name type="scientific">Frankliniella fusca</name>
    <dbReference type="NCBI Taxonomy" id="407009"/>
    <lineage>
        <taxon>Eukaryota</taxon>
        <taxon>Metazoa</taxon>
        <taxon>Ecdysozoa</taxon>
        <taxon>Arthropoda</taxon>
        <taxon>Hexapoda</taxon>
        <taxon>Insecta</taxon>
        <taxon>Pterygota</taxon>
        <taxon>Neoptera</taxon>
        <taxon>Paraneoptera</taxon>
        <taxon>Thysanoptera</taxon>
        <taxon>Terebrantia</taxon>
        <taxon>Thripoidea</taxon>
        <taxon>Thripidae</taxon>
        <taxon>Frankliniella</taxon>
    </lineage>
</organism>
<evidence type="ECO:0000313" key="1">
    <source>
        <dbReference type="EMBL" id="KAK3910224.1"/>
    </source>
</evidence>
<dbReference type="InterPro" id="IPR036691">
    <property type="entry name" value="Endo/exonu/phosph_ase_sf"/>
</dbReference>
<comment type="caution">
    <text evidence="1">The sequence shown here is derived from an EMBL/GenBank/DDBJ whole genome shotgun (WGS) entry which is preliminary data.</text>
</comment>
<reference evidence="1" key="1">
    <citation type="submission" date="2021-07" db="EMBL/GenBank/DDBJ databases">
        <authorList>
            <person name="Catto M.A."/>
            <person name="Jacobson A."/>
            <person name="Kennedy G."/>
            <person name="Labadie P."/>
            <person name="Hunt B.G."/>
            <person name="Srinivasan R."/>
        </authorList>
    </citation>
    <scope>NUCLEOTIDE SEQUENCE</scope>
    <source>
        <strain evidence="1">PL_HMW_Pooled</strain>
        <tissue evidence="1">Head</tissue>
    </source>
</reference>
<dbReference type="Gene3D" id="3.60.10.10">
    <property type="entry name" value="Endonuclease/exonuclease/phosphatase"/>
    <property type="match status" value="1"/>
</dbReference>
<dbReference type="EMBL" id="JAHWGI010000148">
    <property type="protein sequence ID" value="KAK3910224.1"/>
    <property type="molecule type" value="Genomic_DNA"/>
</dbReference>
<sequence length="204" mass="23637">MKRWKNHKVVPKFKKLTEDNNHLKIMYHNVQSLRKHHTDNIEIKGFHNILNITTTSERKHKPQGVSIYVKKGLKNLITADTLSLEGKGRIQGGILEYKNMSIIGLYAKPNTTKELWKIFFKNLKLSSHKKVIIVGDFNIDSNKINTTHFLSKLLQKYKLKLQNKGMRNTHLNANLTCVVNNTHITTGTYNSFFSHHLPVFIHKA</sequence>
<dbReference type="Proteomes" id="UP001219518">
    <property type="component" value="Unassembled WGS sequence"/>
</dbReference>
<gene>
    <name evidence="1" type="ORF">KUF71_004098</name>
</gene>
<protein>
    <submittedName>
        <fullName evidence="1">Coiled-coil domain-containing protein 92</fullName>
    </submittedName>
</protein>
<dbReference type="AlphaFoldDB" id="A0AAE1GW39"/>
<reference evidence="1" key="2">
    <citation type="journal article" date="2023" name="BMC Genomics">
        <title>Pest status, molecular evolution, and epigenetic factors derived from the genome assembly of Frankliniella fusca, a thysanopteran phytovirus vector.</title>
        <authorList>
            <person name="Catto M.A."/>
            <person name="Labadie P.E."/>
            <person name="Jacobson A.L."/>
            <person name="Kennedy G.G."/>
            <person name="Srinivasan R."/>
            <person name="Hunt B.G."/>
        </authorList>
    </citation>
    <scope>NUCLEOTIDE SEQUENCE</scope>
    <source>
        <strain evidence="1">PL_HMW_Pooled</strain>
    </source>
</reference>
<name>A0AAE1GW39_9NEOP</name>
<keyword evidence="2" id="KW-1185">Reference proteome</keyword>
<dbReference type="SUPFAM" id="SSF56219">
    <property type="entry name" value="DNase I-like"/>
    <property type="match status" value="1"/>
</dbReference>